<keyword evidence="2" id="KW-1185">Reference proteome</keyword>
<dbReference type="AlphaFoldDB" id="A0A7J6VNJ9"/>
<accession>A0A7J6VNJ9</accession>
<reference evidence="1 2" key="1">
    <citation type="submission" date="2020-06" db="EMBL/GenBank/DDBJ databases">
        <title>Transcriptomic and genomic resources for Thalictrum thalictroides and T. hernandezii: Facilitating candidate gene discovery in an emerging model plant lineage.</title>
        <authorList>
            <person name="Arias T."/>
            <person name="Riano-Pachon D.M."/>
            <person name="Di Stilio V.S."/>
        </authorList>
    </citation>
    <scope>NUCLEOTIDE SEQUENCE [LARGE SCALE GENOMIC DNA]</scope>
    <source>
        <strain evidence="2">cv. WT478/WT964</strain>
        <tissue evidence="1">Leaves</tissue>
    </source>
</reference>
<organism evidence="1 2">
    <name type="scientific">Thalictrum thalictroides</name>
    <name type="common">Rue-anemone</name>
    <name type="synonym">Anemone thalictroides</name>
    <dbReference type="NCBI Taxonomy" id="46969"/>
    <lineage>
        <taxon>Eukaryota</taxon>
        <taxon>Viridiplantae</taxon>
        <taxon>Streptophyta</taxon>
        <taxon>Embryophyta</taxon>
        <taxon>Tracheophyta</taxon>
        <taxon>Spermatophyta</taxon>
        <taxon>Magnoliopsida</taxon>
        <taxon>Ranunculales</taxon>
        <taxon>Ranunculaceae</taxon>
        <taxon>Thalictroideae</taxon>
        <taxon>Thalictrum</taxon>
    </lineage>
</organism>
<comment type="caution">
    <text evidence="1">The sequence shown here is derived from an EMBL/GenBank/DDBJ whole genome shotgun (WGS) entry which is preliminary data.</text>
</comment>
<evidence type="ECO:0000313" key="1">
    <source>
        <dbReference type="EMBL" id="KAF5186327.1"/>
    </source>
</evidence>
<sequence length="117" mass="13932">AIIMDDDFKSVMIDWLEDEDDELRKHLVTQEEVQLLDPKYYYDCGYIHRSTRKNVCLDGNPITNISYPMAFIRKAYINLKLRKEETHILEVLKDKPFDSNLLHSQFQEHEGVHCWCA</sequence>
<evidence type="ECO:0000313" key="2">
    <source>
        <dbReference type="Proteomes" id="UP000554482"/>
    </source>
</evidence>
<dbReference type="Proteomes" id="UP000554482">
    <property type="component" value="Unassembled WGS sequence"/>
</dbReference>
<gene>
    <name evidence="1" type="ORF">FRX31_024086</name>
</gene>
<proteinExistence type="predicted"/>
<protein>
    <submittedName>
        <fullName evidence="1">Uncharacterized protein</fullName>
    </submittedName>
</protein>
<name>A0A7J6VNJ9_THATH</name>
<feature type="non-terminal residue" evidence="1">
    <location>
        <position position="1"/>
    </location>
</feature>
<dbReference type="EMBL" id="JABWDY010029452">
    <property type="protein sequence ID" value="KAF5186327.1"/>
    <property type="molecule type" value="Genomic_DNA"/>
</dbReference>